<dbReference type="EMBL" id="BQKI01000076">
    <property type="protein sequence ID" value="GJN23436.1"/>
    <property type="molecule type" value="Genomic_DNA"/>
</dbReference>
<dbReference type="InterPro" id="IPR029058">
    <property type="entry name" value="AB_hydrolase_fold"/>
</dbReference>
<keyword evidence="4" id="KW-1185">Reference proteome</keyword>
<name>A0AAV5ELM9_ELECO</name>
<evidence type="ECO:0000313" key="4">
    <source>
        <dbReference type="Proteomes" id="UP001054889"/>
    </source>
</evidence>
<dbReference type="GO" id="GO:0016747">
    <property type="term" value="F:acyltransferase activity, transferring groups other than amino-acyl groups"/>
    <property type="evidence" value="ECO:0007669"/>
    <property type="project" value="TreeGrafter"/>
</dbReference>
<dbReference type="GO" id="GO:0006508">
    <property type="term" value="P:proteolysis"/>
    <property type="evidence" value="ECO:0007669"/>
    <property type="project" value="InterPro"/>
</dbReference>
<proteinExistence type="inferred from homology"/>
<dbReference type="InterPro" id="IPR033124">
    <property type="entry name" value="Ser_caboxypep_his_AS"/>
</dbReference>
<dbReference type="GO" id="GO:0004185">
    <property type="term" value="F:serine-type carboxypeptidase activity"/>
    <property type="evidence" value="ECO:0007669"/>
    <property type="project" value="InterPro"/>
</dbReference>
<dbReference type="Pfam" id="PF00450">
    <property type="entry name" value="Peptidase_S10"/>
    <property type="match status" value="2"/>
</dbReference>
<dbReference type="AlphaFoldDB" id="A0AAV5ELM9"/>
<gene>
    <name evidence="3" type="primary">gb11085</name>
    <name evidence="3" type="ORF">PR202_gb11085</name>
</gene>
<comment type="caution">
    <text evidence="3">The sequence shown here is derived from an EMBL/GenBank/DDBJ whole genome shotgun (WGS) entry which is preliminary data.</text>
</comment>
<dbReference type="PANTHER" id="PTHR11802">
    <property type="entry name" value="SERINE PROTEASE FAMILY S10 SERINE CARBOXYPEPTIDASE"/>
    <property type="match status" value="1"/>
</dbReference>
<sequence>MASILFLDSPVGTGFSYARDPKGYDIGDYSSSWQARTFLEKWFNDHPQYLSNPFYIGGHSYAGKMTPLIAQYISEGIEQRQQPHINLKACYSLTLKNISRDISSHYFFLFTITYANNLTFATVKGAGHTAPEYRPKESFAMAQRWLDNKPL</sequence>
<reference evidence="3" key="1">
    <citation type="journal article" date="2018" name="DNA Res.">
        <title>Multiple hybrid de novo genome assembly of finger millet, an orphan allotetraploid crop.</title>
        <authorList>
            <person name="Hatakeyama M."/>
            <person name="Aluri S."/>
            <person name="Balachadran M.T."/>
            <person name="Sivarajan S.R."/>
            <person name="Patrignani A."/>
            <person name="Gruter S."/>
            <person name="Poveda L."/>
            <person name="Shimizu-Inatsugi R."/>
            <person name="Baeten J."/>
            <person name="Francoijs K.J."/>
            <person name="Nataraja K.N."/>
            <person name="Reddy Y.A.N."/>
            <person name="Phadnis S."/>
            <person name="Ravikumar R.L."/>
            <person name="Schlapbach R."/>
            <person name="Sreeman S.M."/>
            <person name="Shimizu K.K."/>
        </authorList>
    </citation>
    <scope>NUCLEOTIDE SEQUENCE</scope>
</reference>
<dbReference type="PANTHER" id="PTHR11802:SF461">
    <property type="entry name" value="OS02G0687900 PROTEIN"/>
    <property type="match status" value="1"/>
</dbReference>
<keyword evidence="2" id="KW-0325">Glycoprotein</keyword>
<dbReference type="GO" id="GO:0019748">
    <property type="term" value="P:secondary metabolic process"/>
    <property type="evidence" value="ECO:0007669"/>
    <property type="project" value="TreeGrafter"/>
</dbReference>
<comment type="similarity">
    <text evidence="1">Belongs to the peptidase S10 family.</text>
</comment>
<dbReference type="Gene3D" id="3.40.50.1820">
    <property type="entry name" value="alpha/beta hydrolase"/>
    <property type="match status" value="2"/>
</dbReference>
<organism evidence="3 4">
    <name type="scientific">Eleusine coracana subsp. coracana</name>
    <dbReference type="NCBI Taxonomy" id="191504"/>
    <lineage>
        <taxon>Eukaryota</taxon>
        <taxon>Viridiplantae</taxon>
        <taxon>Streptophyta</taxon>
        <taxon>Embryophyta</taxon>
        <taxon>Tracheophyta</taxon>
        <taxon>Spermatophyta</taxon>
        <taxon>Magnoliopsida</taxon>
        <taxon>Liliopsida</taxon>
        <taxon>Poales</taxon>
        <taxon>Poaceae</taxon>
        <taxon>PACMAD clade</taxon>
        <taxon>Chloridoideae</taxon>
        <taxon>Cynodonteae</taxon>
        <taxon>Eleusininae</taxon>
        <taxon>Eleusine</taxon>
    </lineage>
</organism>
<reference evidence="3" key="2">
    <citation type="submission" date="2021-12" db="EMBL/GenBank/DDBJ databases">
        <title>Resequencing data analysis of finger millet.</title>
        <authorList>
            <person name="Hatakeyama M."/>
            <person name="Aluri S."/>
            <person name="Balachadran M.T."/>
            <person name="Sivarajan S.R."/>
            <person name="Poveda L."/>
            <person name="Shimizu-Inatsugi R."/>
            <person name="Schlapbach R."/>
            <person name="Sreeman S.M."/>
            <person name="Shimizu K.K."/>
        </authorList>
    </citation>
    <scope>NUCLEOTIDE SEQUENCE</scope>
</reference>
<evidence type="ECO:0000256" key="2">
    <source>
        <dbReference type="ARBA" id="ARBA00023180"/>
    </source>
</evidence>
<evidence type="ECO:0000256" key="1">
    <source>
        <dbReference type="ARBA" id="ARBA00009431"/>
    </source>
</evidence>
<dbReference type="SUPFAM" id="SSF53474">
    <property type="entry name" value="alpha/beta-Hydrolases"/>
    <property type="match status" value="2"/>
</dbReference>
<dbReference type="PRINTS" id="PR00724">
    <property type="entry name" value="CRBOXYPTASEC"/>
</dbReference>
<dbReference type="PROSITE" id="PS00560">
    <property type="entry name" value="CARBOXYPEPT_SER_HIS"/>
    <property type="match status" value="1"/>
</dbReference>
<accession>A0AAV5ELM9</accession>
<evidence type="ECO:0000313" key="3">
    <source>
        <dbReference type="EMBL" id="GJN23436.1"/>
    </source>
</evidence>
<dbReference type="InterPro" id="IPR001563">
    <property type="entry name" value="Peptidase_S10"/>
</dbReference>
<protein>
    <submittedName>
        <fullName evidence="3">Uncharacterized protein</fullName>
    </submittedName>
</protein>
<dbReference type="Proteomes" id="UP001054889">
    <property type="component" value="Unassembled WGS sequence"/>
</dbReference>